<evidence type="ECO:0008006" key="11">
    <source>
        <dbReference type="Google" id="ProtNLM"/>
    </source>
</evidence>
<dbReference type="EMBL" id="PFAN01000016">
    <property type="protein sequence ID" value="PIR95145.1"/>
    <property type="molecule type" value="Genomic_DNA"/>
</dbReference>
<accession>A0A2H0V7R7</accession>
<organism evidence="9 10">
    <name type="scientific">Candidatus Falkowbacteria bacterium CG10_big_fil_rev_8_21_14_0_10_37_6</name>
    <dbReference type="NCBI Taxonomy" id="1974563"/>
    <lineage>
        <taxon>Bacteria</taxon>
        <taxon>Candidatus Falkowiibacteriota</taxon>
    </lineage>
</organism>
<dbReference type="InterPro" id="IPR045863">
    <property type="entry name" value="CorA_TM1_TM2"/>
</dbReference>
<dbReference type="AlphaFoldDB" id="A0A2H0V7R7"/>
<dbReference type="Gene3D" id="1.20.58.340">
    <property type="entry name" value="Magnesium transport protein CorA, transmembrane region"/>
    <property type="match status" value="2"/>
</dbReference>
<evidence type="ECO:0000256" key="8">
    <source>
        <dbReference type="SAM" id="Phobius"/>
    </source>
</evidence>
<evidence type="ECO:0000256" key="7">
    <source>
        <dbReference type="ARBA" id="ARBA00023136"/>
    </source>
</evidence>
<dbReference type="Pfam" id="PF01544">
    <property type="entry name" value="CorA"/>
    <property type="match status" value="1"/>
</dbReference>
<keyword evidence="5 8" id="KW-0812">Transmembrane</keyword>
<evidence type="ECO:0000256" key="5">
    <source>
        <dbReference type="ARBA" id="ARBA00022692"/>
    </source>
</evidence>
<dbReference type="GO" id="GO:0015095">
    <property type="term" value="F:magnesium ion transmembrane transporter activity"/>
    <property type="evidence" value="ECO:0007669"/>
    <property type="project" value="TreeGrafter"/>
</dbReference>
<evidence type="ECO:0000256" key="1">
    <source>
        <dbReference type="ARBA" id="ARBA00004651"/>
    </source>
</evidence>
<sequence length="320" mass="37448">MPTRRNAVNNIQQTNIKLKGGKKINWLNIIHAAKPEIDYLRENFHFDEKHLYQSSAKISALHAAVHHGTDYIFLVLRFPYYDKQEKVIASEEIDFFVGKNYVITLHQNKIRALRDFFANYHKINEKQKRNSDSVIDVFYYIVEAIIDSSFDLLDDIGEISDEIEDIIFAGENKNAITVLLNLRRSAINFRSITISYENIFEKFERLRKEIKINDLRTPFSTIIEKVKDLQNITENRKEMIEALYATHESISNYRLNDIMKTLTIFSVIVFPLTLLAAIFGMNTMNGMPFVNTPQGFWLIIIIMLLGSFGMLMFFKKKKWL</sequence>
<dbReference type="GO" id="GO:0015087">
    <property type="term" value="F:cobalt ion transmembrane transporter activity"/>
    <property type="evidence" value="ECO:0007669"/>
    <property type="project" value="TreeGrafter"/>
</dbReference>
<evidence type="ECO:0000256" key="6">
    <source>
        <dbReference type="ARBA" id="ARBA00022989"/>
    </source>
</evidence>
<dbReference type="SUPFAM" id="SSF144083">
    <property type="entry name" value="Magnesium transport protein CorA, transmembrane region"/>
    <property type="match status" value="1"/>
</dbReference>
<protein>
    <recommendedName>
        <fullName evidence="11">Magnesium transport protein CorA</fullName>
    </recommendedName>
</protein>
<dbReference type="GO" id="GO:0050897">
    <property type="term" value="F:cobalt ion binding"/>
    <property type="evidence" value="ECO:0007669"/>
    <property type="project" value="TreeGrafter"/>
</dbReference>
<evidence type="ECO:0000313" key="9">
    <source>
        <dbReference type="EMBL" id="PIR95145.1"/>
    </source>
</evidence>
<dbReference type="GO" id="GO:0005886">
    <property type="term" value="C:plasma membrane"/>
    <property type="evidence" value="ECO:0007669"/>
    <property type="project" value="UniProtKB-SubCell"/>
</dbReference>
<dbReference type="PANTHER" id="PTHR46494">
    <property type="entry name" value="CORA FAMILY METAL ION TRANSPORTER (EUROFUNG)"/>
    <property type="match status" value="1"/>
</dbReference>
<comment type="caution">
    <text evidence="9">The sequence shown here is derived from an EMBL/GenBank/DDBJ whole genome shotgun (WGS) entry which is preliminary data.</text>
</comment>
<dbReference type="PANTHER" id="PTHR46494:SF1">
    <property type="entry name" value="CORA FAMILY METAL ION TRANSPORTER (EUROFUNG)"/>
    <property type="match status" value="1"/>
</dbReference>
<dbReference type="GO" id="GO:0000287">
    <property type="term" value="F:magnesium ion binding"/>
    <property type="evidence" value="ECO:0007669"/>
    <property type="project" value="TreeGrafter"/>
</dbReference>
<evidence type="ECO:0000256" key="4">
    <source>
        <dbReference type="ARBA" id="ARBA00022475"/>
    </source>
</evidence>
<name>A0A2H0V7R7_9BACT</name>
<dbReference type="SUPFAM" id="SSF143865">
    <property type="entry name" value="CorA soluble domain-like"/>
    <property type="match status" value="1"/>
</dbReference>
<dbReference type="InterPro" id="IPR045861">
    <property type="entry name" value="CorA_cytoplasmic_dom"/>
</dbReference>
<dbReference type="Proteomes" id="UP000228614">
    <property type="component" value="Unassembled WGS sequence"/>
</dbReference>
<proteinExistence type="inferred from homology"/>
<feature type="transmembrane region" description="Helical" evidence="8">
    <location>
        <begin position="262"/>
        <end position="284"/>
    </location>
</feature>
<keyword evidence="7 8" id="KW-0472">Membrane</keyword>
<keyword evidence="3" id="KW-0813">Transport</keyword>
<comment type="similarity">
    <text evidence="2">Belongs to the CorA metal ion transporter (MIT) (TC 1.A.35) family.</text>
</comment>
<evidence type="ECO:0000256" key="2">
    <source>
        <dbReference type="ARBA" id="ARBA00009765"/>
    </source>
</evidence>
<evidence type="ECO:0000256" key="3">
    <source>
        <dbReference type="ARBA" id="ARBA00022448"/>
    </source>
</evidence>
<dbReference type="CDD" id="cd12822">
    <property type="entry name" value="TmCorA-like"/>
    <property type="match status" value="1"/>
</dbReference>
<keyword evidence="6 8" id="KW-1133">Transmembrane helix</keyword>
<evidence type="ECO:0000313" key="10">
    <source>
        <dbReference type="Proteomes" id="UP000228614"/>
    </source>
</evidence>
<reference evidence="10" key="1">
    <citation type="submission" date="2017-09" db="EMBL/GenBank/DDBJ databases">
        <title>Depth-based differentiation of microbial function through sediment-hosted aquifers and enrichment of novel symbionts in the deep terrestrial subsurface.</title>
        <authorList>
            <person name="Probst A.J."/>
            <person name="Ladd B."/>
            <person name="Jarett J.K."/>
            <person name="Geller-Mcgrath D.E."/>
            <person name="Sieber C.M.K."/>
            <person name="Emerson J.B."/>
            <person name="Anantharaman K."/>
            <person name="Thomas B.C."/>
            <person name="Malmstrom R."/>
            <person name="Stieglmeier M."/>
            <person name="Klingl A."/>
            <person name="Woyke T."/>
            <person name="Ryan C.M."/>
            <person name="Banfield J.F."/>
        </authorList>
    </citation>
    <scope>NUCLEOTIDE SEQUENCE [LARGE SCALE GENOMIC DNA]</scope>
</reference>
<gene>
    <name evidence="9" type="ORF">COT95_00290</name>
</gene>
<feature type="transmembrane region" description="Helical" evidence="8">
    <location>
        <begin position="296"/>
        <end position="314"/>
    </location>
</feature>
<keyword evidence="4" id="KW-1003">Cell membrane</keyword>
<dbReference type="Gene3D" id="3.30.460.20">
    <property type="entry name" value="CorA soluble domain-like"/>
    <property type="match status" value="1"/>
</dbReference>
<comment type="subcellular location">
    <subcellularLocation>
        <location evidence="1">Cell membrane</location>
        <topology evidence="1">Multi-pass membrane protein</topology>
    </subcellularLocation>
</comment>
<dbReference type="InterPro" id="IPR002523">
    <property type="entry name" value="MgTranspt_CorA/ZnTranspt_ZntB"/>
</dbReference>